<evidence type="ECO:0000256" key="2">
    <source>
        <dbReference type="ARBA" id="ARBA00022514"/>
    </source>
</evidence>
<dbReference type="GO" id="GO:0008009">
    <property type="term" value="F:chemokine activity"/>
    <property type="evidence" value="ECO:0007669"/>
    <property type="project" value="InterPro"/>
</dbReference>
<dbReference type="SUPFAM" id="SSF54117">
    <property type="entry name" value="Interleukin 8-like chemokines"/>
    <property type="match status" value="1"/>
</dbReference>
<gene>
    <name evidence="6" type="ORF">D9C73_013050</name>
    <name evidence="5" type="ORF">D9C73_013053</name>
</gene>
<feature type="domain" description="Chemokine interleukin-8-like" evidence="4">
    <location>
        <begin position="22"/>
        <end position="83"/>
    </location>
</feature>
<feature type="chain" id="PRO_5033837272" evidence="3">
    <location>
        <begin position="25"/>
        <end position="97"/>
    </location>
</feature>
<proteinExistence type="inferred from homology"/>
<feature type="signal peptide" evidence="3">
    <location>
        <begin position="1"/>
        <end position="24"/>
    </location>
</feature>
<evidence type="ECO:0000256" key="3">
    <source>
        <dbReference type="SAM" id="SignalP"/>
    </source>
</evidence>
<evidence type="ECO:0000313" key="6">
    <source>
        <dbReference type="EMBL" id="TKS78124.1"/>
    </source>
</evidence>
<dbReference type="EMBL" id="CM014088">
    <property type="protein sequence ID" value="TKS78121.1"/>
    <property type="molecule type" value="Genomic_DNA"/>
</dbReference>
<dbReference type="GO" id="GO:0006952">
    <property type="term" value="P:defense response"/>
    <property type="evidence" value="ECO:0007669"/>
    <property type="project" value="InterPro"/>
</dbReference>
<dbReference type="GO" id="GO:0005615">
    <property type="term" value="C:extracellular space"/>
    <property type="evidence" value="ECO:0007669"/>
    <property type="project" value="UniProtKB-KW"/>
</dbReference>
<evidence type="ECO:0000313" key="5">
    <source>
        <dbReference type="EMBL" id="TKS78121.1"/>
    </source>
</evidence>
<name>A0A4U5USL4_COLLU</name>
<evidence type="ECO:0000259" key="4">
    <source>
        <dbReference type="SMART" id="SM00199"/>
    </source>
</evidence>
<evidence type="ECO:0000313" key="7">
    <source>
        <dbReference type="Proteomes" id="UP000298787"/>
    </source>
</evidence>
<dbReference type="PRINTS" id="PR00437">
    <property type="entry name" value="SMALLCYTKCXC"/>
</dbReference>
<keyword evidence="7" id="KW-1185">Reference proteome</keyword>
<dbReference type="CDD" id="cd00273">
    <property type="entry name" value="Chemokine_CXC"/>
    <property type="match status" value="1"/>
</dbReference>
<organism evidence="6 7">
    <name type="scientific">Collichthys lucidus</name>
    <name type="common">Big head croaker</name>
    <name type="synonym">Sciaena lucida</name>
    <dbReference type="NCBI Taxonomy" id="240159"/>
    <lineage>
        <taxon>Eukaryota</taxon>
        <taxon>Metazoa</taxon>
        <taxon>Chordata</taxon>
        <taxon>Craniata</taxon>
        <taxon>Vertebrata</taxon>
        <taxon>Euteleostomi</taxon>
        <taxon>Actinopterygii</taxon>
        <taxon>Neopterygii</taxon>
        <taxon>Teleostei</taxon>
        <taxon>Neoteleostei</taxon>
        <taxon>Acanthomorphata</taxon>
        <taxon>Eupercaria</taxon>
        <taxon>Sciaenidae</taxon>
        <taxon>Collichthys</taxon>
    </lineage>
</organism>
<dbReference type="InterPro" id="IPR033899">
    <property type="entry name" value="CXC_Chemokine_domain"/>
</dbReference>
<keyword evidence="3" id="KW-0732">Signal</keyword>
<dbReference type="InterPro" id="IPR001089">
    <property type="entry name" value="Chemokine_CXC"/>
</dbReference>
<dbReference type="GO" id="GO:0006955">
    <property type="term" value="P:immune response"/>
    <property type="evidence" value="ECO:0007669"/>
    <property type="project" value="InterPro"/>
</dbReference>
<dbReference type="Pfam" id="PF00048">
    <property type="entry name" value="IL8"/>
    <property type="match status" value="1"/>
</dbReference>
<comment type="similarity">
    <text evidence="1">Belongs to the intercrine alpha (chemokine CxC) family.</text>
</comment>
<protein>
    <submittedName>
        <fullName evidence="6">C-X-C motif chemokine 10 10 kDa interferon gamma-induced protein</fullName>
    </submittedName>
</protein>
<sequence>MMTKPLLLLTAVILASLIASPVMGCRCKGTISTPVKPRVIVKIEILPISGLCRRTEIIVTRRNGSKICLNPAATATNELLQNLQKRNGTISTTTVPY</sequence>
<evidence type="ECO:0000256" key="1">
    <source>
        <dbReference type="ARBA" id="ARBA00010665"/>
    </source>
</evidence>
<dbReference type="EMBL" id="CM014088">
    <property type="protein sequence ID" value="TKS78124.1"/>
    <property type="molecule type" value="Genomic_DNA"/>
</dbReference>
<dbReference type="InterPro" id="IPR036048">
    <property type="entry name" value="Interleukin_8-like_sf"/>
</dbReference>
<dbReference type="AlphaFoldDB" id="A0A4U5USL4"/>
<keyword evidence="2" id="KW-0202">Cytokine</keyword>
<dbReference type="OrthoDB" id="9948647at2759"/>
<dbReference type="SMART" id="SM00199">
    <property type="entry name" value="SCY"/>
    <property type="match status" value="1"/>
</dbReference>
<dbReference type="InterPro" id="IPR001811">
    <property type="entry name" value="Chemokine_IL8-like_dom"/>
</dbReference>
<dbReference type="Proteomes" id="UP000298787">
    <property type="component" value="Chromosome 11"/>
</dbReference>
<dbReference type="Gene3D" id="2.40.50.40">
    <property type="match status" value="1"/>
</dbReference>
<accession>A0A4U5USL4</accession>
<dbReference type="STRING" id="240159.A0A4U5USL4"/>
<reference evidence="6 7" key="1">
    <citation type="submission" date="2019-01" db="EMBL/GenBank/DDBJ databases">
        <title>Genome Assembly of Collichthys lucidus.</title>
        <authorList>
            <person name="Cai M."/>
            <person name="Xiao S."/>
        </authorList>
    </citation>
    <scope>NUCLEOTIDE SEQUENCE [LARGE SCALE GENOMIC DNA]</scope>
    <source>
        <strain evidence="6">JT15FE1705JMU</strain>
        <tissue evidence="6">Muscle</tissue>
    </source>
</reference>